<reference evidence="1" key="1">
    <citation type="journal article" date="2023" name="Mol. Phylogenet. Evol.">
        <title>Genome-scale phylogeny and comparative genomics of the fungal order Sordariales.</title>
        <authorList>
            <person name="Hensen N."/>
            <person name="Bonometti L."/>
            <person name="Westerberg I."/>
            <person name="Brannstrom I.O."/>
            <person name="Guillou S."/>
            <person name="Cros-Aarteil S."/>
            <person name="Calhoun S."/>
            <person name="Haridas S."/>
            <person name="Kuo A."/>
            <person name="Mondo S."/>
            <person name="Pangilinan J."/>
            <person name="Riley R."/>
            <person name="LaButti K."/>
            <person name="Andreopoulos B."/>
            <person name="Lipzen A."/>
            <person name="Chen C."/>
            <person name="Yan M."/>
            <person name="Daum C."/>
            <person name="Ng V."/>
            <person name="Clum A."/>
            <person name="Steindorff A."/>
            <person name="Ohm R.A."/>
            <person name="Martin F."/>
            <person name="Silar P."/>
            <person name="Natvig D.O."/>
            <person name="Lalanne C."/>
            <person name="Gautier V."/>
            <person name="Ament-Velasquez S.L."/>
            <person name="Kruys A."/>
            <person name="Hutchinson M.I."/>
            <person name="Powell A.J."/>
            <person name="Barry K."/>
            <person name="Miller A.N."/>
            <person name="Grigoriev I.V."/>
            <person name="Debuchy R."/>
            <person name="Gladieux P."/>
            <person name="Hiltunen Thoren M."/>
            <person name="Johannesson H."/>
        </authorList>
    </citation>
    <scope>NUCLEOTIDE SEQUENCE</scope>
    <source>
        <strain evidence="1">CBS 731.68</strain>
    </source>
</reference>
<proteinExistence type="predicted"/>
<evidence type="ECO:0000313" key="2">
    <source>
        <dbReference type="Proteomes" id="UP001302602"/>
    </source>
</evidence>
<dbReference type="EMBL" id="MU853228">
    <property type="protein sequence ID" value="KAK4124027.1"/>
    <property type="molecule type" value="Genomic_DNA"/>
</dbReference>
<gene>
    <name evidence="1" type="ORF">N657DRAFT_645641</name>
</gene>
<comment type="caution">
    <text evidence="1">The sequence shown here is derived from an EMBL/GenBank/DDBJ whole genome shotgun (WGS) entry which is preliminary data.</text>
</comment>
<keyword evidence="2" id="KW-1185">Reference proteome</keyword>
<reference evidence="1" key="2">
    <citation type="submission" date="2023-05" db="EMBL/GenBank/DDBJ databases">
        <authorList>
            <consortium name="Lawrence Berkeley National Laboratory"/>
            <person name="Steindorff A."/>
            <person name="Hensen N."/>
            <person name="Bonometti L."/>
            <person name="Westerberg I."/>
            <person name="Brannstrom I.O."/>
            <person name="Guillou S."/>
            <person name="Cros-Aarteil S."/>
            <person name="Calhoun S."/>
            <person name="Haridas S."/>
            <person name="Kuo A."/>
            <person name="Mondo S."/>
            <person name="Pangilinan J."/>
            <person name="Riley R."/>
            <person name="Labutti K."/>
            <person name="Andreopoulos B."/>
            <person name="Lipzen A."/>
            <person name="Chen C."/>
            <person name="Yanf M."/>
            <person name="Daum C."/>
            <person name="Ng V."/>
            <person name="Clum A."/>
            <person name="Ohm R."/>
            <person name="Martin F."/>
            <person name="Silar P."/>
            <person name="Natvig D."/>
            <person name="Lalanne C."/>
            <person name="Gautier V."/>
            <person name="Ament-Velasquez S.L."/>
            <person name="Kruys A."/>
            <person name="Hutchinson M.I."/>
            <person name="Powell A.J."/>
            <person name="Barry K."/>
            <person name="Miller A.N."/>
            <person name="Grigoriev I.V."/>
            <person name="Debuchy R."/>
            <person name="Gladieux P."/>
            <person name="Thoren M.H."/>
            <person name="Johannesson H."/>
        </authorList>
    </citation>
    <scope>NUCLEOTIDE SEQUENCE</scope>
    <source>
        <strain evidence="1">CBS 731.68</strain>
    </source>
</reference>
<accession>A0AAN6Z3V3</accession>
<dbReference type="GeneID" id="87829752"/>
<dbReference type="RefSeq" id="XP_062647798.1">
    <property type="nucleotide sequence ID" value="XM_062792983.1"/>
</dbReference>
<name>A0AAN6Z3V3_9PEZI</name>
<dbReference type="AlphaFoldDB" id="A0AAN6Z3V3"/>
<evidence type="ECO:0000313" key="1">
    <source>
        <dbReference type="EMBL" id="KAK4124027.1"/>
    </source>
</evidence>
<dbReference type="Proteomes" id="UP001302602">
    <property type="component" value="Unassembled WGS sequence"/>
</dbReference>
<protein>
    <submittedName>
        <fullName evidence="1">Uncharacterized protein</fullName>
    </submittedName>
</protein>
<sequence>MSEKEGFKALIQDGTRSPVLRAVVSHTTRSQPVDRADHDFDRPRLAQQVMSFQMFAISAGSGTLSVDRQGFVVWVSDQMSQNRLSKRGGVDPMWPVMLPFSHLVESGVVPQLCKSKAQGCPSELDLADFPAHILLSPGIQFSCSVWFCKPRPLDIREADPVGWGCHPSPKTESCSQCVAGTRDSSTHAGPYCVNYSLSTCTGRPDQVPRVPKEKNYYRMVGKGVRSIVVVTR</sequence>
<organism evidence="1 2">
    <name type="scientific">Parathielavia appendiculata</name>
    <dbReference type="NCBI Taxonomy" id="2587402"/>
    <lineage>
        <taxon>Eukaryota</taxon>
        <taxon>Fungi</taxon>
        <taxon>Dikarya</taxon>
        <taxon>Ascomycota</taxon>
        <taxon>Pezizomycotina</taxon>
        <taxon>Sordariomycetes</taxon>
        <taxon>Sordariomycetidae</taxon>
        <taxon>Sordariales</taxon>
        <taxon>Chaetomiaceae</taxon>
        <taxon>Parathielavia</taxon>
    </lineage>
</organism>